<evidence type="ECO:0000256" key="1">
    <source>
        <dbReference type="SAM" id="MobiDB-lite"/>
    </source>
</evidence>
<comment type="caution">
    <text evidence="2">The sequence shown here is derived from an EMBL/GenBank/DDBJ whole genome shotgun (WGS) entry which is preliminary data.</text>
</comment>
<evidence type="ECO:0000313" key="2">
    <source>
        <dbReference type="EMBL" id="GBP20663.1"/>
    </source>
</evidence>
<gene>
    <name evidence="2" type="ORF">EVAR_16536_1</name>
</gene>
<accession>A0A4C1U2R2</accession>
<feature type="region of interest" description="Disordered" evidence="1">
    <location>
        <begin position="1"/>
        <end position="31"/>
    </location>
</feature>
<evidence type="ECO:0000313" key="3">
    <source>
        <dbReference type="Proteomes" id="UP000299102"/>
    </source>
</evidence>
<sequence length="208" mass="22678">MNELNSHGDDDDDLTPRTTRSLQRSKGRQLSHVRRSLHPYLHIANAHADNVVLSSALSEAHGYAASPRNQISLNPILRASVPTVELDLDLVLNYDSCLTIGSKTCFTFSTNINLNLDTNIDSALGLGDPVFALDFIPLKTISQDRITRQAAAGARPARRRALSPYEFIIRRAAAAAPGARSALAERSVWSDTALASRTTDICMHMSGR</sequence>
<reference evidence="2 3" key="1">
    <citation type="journal article" date="2019" name="Commun. Biol.">
        <title>The bagworm genome reveals a unique fibroin gene that provides high tensile strength.</title>
        <authorList>
            <person name="Kono N."/>
            <person name="Nakamura H."/>
            <person name="Ohtoshi R."/>
            <person name="Tomita M."/>
            <person name="Numata K."/>
            <person name="Arakawa K."/>
        </authorList>
    </citation>
    <scope>NUCLEOTIDE SEQUENCE [LARGE SCALE GENOMIC DNA]</scope>
</reference>
<dbReference type="EMBL" id="BGZK01000121">
    <property type="protein sequence ID" value="GBP20663.1"/>
    <property type="molecule type" value="Genomic_DNA"/>
</dbReference>
<protein>
    <submittedName>
        <fullName evidence="2">Uncharacterized protein</fullName>
    </submittedName>
</protein>
<keyword evidence="3" id="KW-1185">Reference proteome</keyword>
<proteinExistence type="predicted"/>
<dbReference type="AlphaFoldDB" id="A0A4C1U2R2"/>
<organism evidence="2 3">
    <name type="scientific">Eumeta variegata</name>
    <name type="common">Bagworm moth</name>
    <name type="synonym">Eumeta japonica</name>
    <dbReference type="NCBI Taxonomy" id="151549"/>
    <lineage>
        <taxon>Eukaryota</taxon>
        <taxon>Metazoa</taxon>
        <taxon>Ecdysozoa</taxon>
        <taxon>Arthropoda</taxon>
        <taxon>Hexapoda</taxon>
        <taxon>Insecta</taxon>
        <taxon>Pterygota</taxon>
        <taxon>Neoptera</taxon>
        <taxon>Endopterygota</taxon>
        <taxon>Lepidoptera</taxon>
        <taxon>Glossata</taxon>
        <taxon>Ditrysia</taxon>
        <taxon>Tineoidea</taxon>
        <taxon>Psychidae</taxon>
        <taxon>Oiketicinae</taxon>
        <taxon>Eumeta</taxon>
    </lineage>
</organism>
<dbReference type="Proteomes" id="UP000299102">
    <property type="component" value="Unassembled WGS sequence"/>
</dbReference>
<name>A0A4C1U2R2_EUMVA</name>